<dbReference type="GO" id="GO:0016020">
    <property type="term" value="C:membrane"/>
    <property type="evidence" value="ECO:0007669"/>
    <property type="project" value="UniProtKB-SubCell"/>
</dbReference>
<dbReference type="Proteomes" id="UP000035680">
    <property type="component" value="Unassembled WGS sequence"/>
</dbReference>
<organism evidence="9 10">
    <name type="scientific">Strongyloides venezuelensis</name>
    <name type="common">Threadworm</name>
    <dbReference type="NCBI Taxonomy" id="75913"/>
    <lineage>
        <taxon>Eukaryota</taxon>
        <taxon>Metazoa</taxon>
        <taxon>Ecdysozoa</taxon>
        <taxon>Nematoda</taxon>
        <taxon>Chromadorea</taxon>
        <taxon>Rhabditida</taxon>
        <taxon>Tylenchina</taxon>
        <taxon>Panagrolaimomorpha</taxon>
        <taxon>Strongyloidoidea</taxon>
        <taxon>Strongyloididae</taxon>
        <taxon>Strongyloides</taxon>
    </lineage>
</organism>
<evidence type="ECO:0000256" key="6">
    <source>
        <dbReference type="ARBA" id="ARBA00023315"/>
    </source>
</evidence>
<dbReference type="PANTHER" id="PTHR22883:SF203">
    <property type="entry name" value="PALMITOYLTRANSFERASE"/>
    <property type="match status" value="1"/>
</dbReference>
<feature type="transmembrane region" description="Helical" evidence="7">
    <location>
        <begin position="21"/>
        <end position="40"/>
    </location>
</feature>
<keyword evidence="5 7" id="KW-0472">Membrane</keyword>
<feature type="domain" description="Palmitoyltransferase DHHC" evidence="8">
    <location>
        <begin position="94"/>
        <end position="230"/>
    </location>
</feature>
<reference evidence="10" key="2">
    <citation type="submission" date="2015-08" db="UniProtKB">
        <authorList>
            <consortium name="WormBaseParasite"/>
        </authorList>
    </citation>
    <scope>IDENTIFICATION</scope>
</reference>
<dbReference type="Pfam" id="PF01529">
    <property type="entry name" value="DHHC"/>
    <property type="match status" value="1"/>
</dbReference>
<comment type="subcellular location">
    <subcellularLocation>
        <location evidence="1">Membrane</location>
        <topology evidence="1">Multi-pass membrane protein</topology>
    </subcellularLocation>
</comment>
<evidence type="ECO:0000256" key="5">
    <source>
        <dbReference type="ARBA" id="ARBA00023136"/>
    </source>
</evidence>
<reference evidence="9" key="1">
    <citation type="submission" date="2014-07" db="EMBL/GenBank/DDBJ databases">
        <authorList>
            <person name="Martin A.A"/>
            <person name="De Silva N."/>
        </authorList>
    </citation>
    <scope>NUCLEOTIDE SEQUENCE</scope>
</reference>
<keyword evidence="3 7" id="KW-0812">Transmembrane</keyword>
<sequence>MAKERPHTWRRVNGFTLPIHPLQVMLWIVFVIVPIPSAMVTFPLPLFPLIPSLLILFHLILVCFLFYLSVFDPGIPISNLPREYKREYGHVIENLRCQICNHTVDQSTKHCRSCNKCIYGFDHHCIWLNNCIGKKNYRAFFVLVVIMSLVSTASLALDITLIVIYFKDFQLLFSNGKDTEIIFFKLSSQIWILVTSLMLIINGINAVITLNLLHFHIILIKRNLTTIAYLSMYSKKKNKTVTGTKTISTNVTVRKQTLNNETVKSKNLETPNNGIGQKRGSQLSDNIKITVSDLPQRPFSRHPKSTRFPYRSTFGTVFNENKQHLTSRRISPSRSLHNHTTLTISPERHTLPTISNDN</sequence>
<dbReference type="GO" id="GO:0006612">
    <property type="term" value="P:protein targeting to membrane"/>
    <property type="evidence" value="ECO:0007669"/>
    <property type="project" value="TreeGrafter"/>
</dbReference>
<accession>A0A0K0G2N6</accession>
<evidence type="ECO:0000313" key="9">
    <source>
        <dbReference type="Proteomes" id="UP000035680"/>
    </source>
</evidence>
<keyword evidence="9" id="KW-1185">Reference proteome</keyword>
<dbReference type="PROSITE" id="PS50216">
    <property type="entry name" value="DHHC"/>
    <property type="match status" value="1"/>
</dbReference>
<evidence type="ECO:0000259" key="8">
    <source>
        <dbReference type="Pfam" id="PF01529"/>
    </source>
</evidence>
<feature type="transmembrane region" description="Helical" evidence="7">
    <location>
        <begin position="140"/>
        <end position="166"/>
    </location>
</feature>
<evidence type="ECO:0000313" key="10">
    <source>
        <dbReference type="WBParaSite" id="SVE_1898500.1"/>
    </source>
</evidence>
<keyword evidence="2 7" id="KW-0808">Transferase</keyword>
<feature type="transmembrane region" description="Helical" evidence="7">
    <location>
        <begin position="190"/>
        <end position="213"/>
    </location>
</feature>
<evidence type="ECO:0000256" key="7">
    <source>
        <dbReference type="RuleBase" id="RU079119"/>
    </source>
</evidence>
<proteinExistence type="inferred from homology"/>
<protein>
    <recommendedName>
        <fullName evidence="7">Palmitoyltransferase</fullName>
        <ecNumber evidence="7">2.3.1.225</ecNumber>
    </recommendedName>
</protein>
<comment type="similarity">
    <text evidence="7">Belongs to the DHHC palmitoyltransferase family.</text>
</comment>
<feature type="transmembrane region" description="Helical" evidence="7">
    <location>
        <begin position="46"/>
        <end position="68"/>
    </location>
</feature>
<comment type="catalytic activity">
    <reaction evidence="7">
        <text>L-cysteinyl-[protein] + hexadecanoyl-CoA = S-hexadecanoyl-L-cysteinyl-[protein] + CoA</text>
        <dbReference type="Rhea" id="RHEA:36683"/>
        <dbReference type="Rhea" id="RHEA-COMP:10131"/>
        <dbReference type="Rhea" id="RHEA-COMP:11032"/>
        <dbReference type="ChEBI" id="CHEBI:29950"/>
        <dbReference type="ChEBI" id="CHEBI:57287"/>
        <dbReference type="ChEBI" id="CHEBI:57379"/>
        <dbReference type="ChEBI" id="CHEBI:74151"/>
        <dbReference type="EC" id="2.3.1.225"/>
    </reaction>
</comment>
<comment type="domain">
    <text evidence="7">The DHHC domain is required for palmitoyltransferase activity.</text>
</comment>
<evidence type="ECO:0000256" key="1">
    <source>
        <dbReference type="ARBA" id="ARBA00004141"/>
    </source>
</evidence>
<evidence type="ECO:0000256" key="3">
    <source>
        <dbReference type="ARBA" id="ARBA00022692"/>
    </source>
</evidence>
<keyword evidence="4 7" id="KW-1133">Transmembrane helix</keyword>
<dbReference type="WBParaSite" id="SVE_1898500.1">
    <property type="protein sequence ID" value="SVE_1898500.1"/>
    <property type="gene ID" value="SVE_1898500"/>
</dbReference>
<dbReference type="GO" id="GO:0005783">
    <property type="term" value="C:endoplasmic reticulum"/>
    <property type="evidence" value="ECO:0007669"/>
    <property type="project" value="TreeGrafter"/>
</dbReference>
<dbReference type="STRING" id="75913.A0A0K0G2N6"/>
<keyword evidence="6 7" id="KW-0012">Acyltransferase</keyword>
<dbReference type="GO" id="GO:0019706">
    <property type="term" value="F:protein-cysteine S-palmitoyltransferase activity"/>
    <property type="evidence" value="ECO:0007669"/>
    <property type="project" value="UniProtKB-EC"/>
</dbReference>
<dbReference type="EC" id="2.3.1.225" evidence="7"/>
<dbReference type="PANTHER" id="PTHR22883">
    <property type="entry name" value="ZINC FINGER DHHC DOMAIN CONTAINING PROTEIN"/>
    <property type="match status" value="1"/>
</dbReference>
<dbReference type="AlphaFoldDB" id="A0A0K0G2N6"/>
<evidence type="ECO:0000256" key="2">
    <source>
        <dbReference type="ARBA" id="ARBA00022679"/>
    </source>
</evidence>
<dbReference type="InterPro" id="IPR001594">
    <property type="entry name" value="Palmitoyltrfase_DHHC"/>
</dbReference>
<dbReference type="GO" id="GO:0005794">
    <property type="term" value="C:Golgi apparatus"/>
    <property type="evidence" value="ECO:0007669"/>
    <property type="project" value="TreeGrafter"/>
</dbReference>
<evidence type="ECO:0000256" key="4">
    <source>
        <dbReference type="ARBA" id="ARBA00022989"/>
    </source>
</evidence>
<dbReference type="InterPro" id="IPR039859">
    <property type="entry name" value="PFA4/ZDH16/20/ERF2-like"/>
</dbReference>
<name>A0A0K0G2N6_STRVS</name>